<dbReference type="VEuPathDB" id="FungiDB:TSTA_021220"/>
<evidence type="ECO:0000313" key="2">
    <source>
        <dbReference type="Proteomes" id="UP000001745"/>
    </source>
</evidence>
<dbReference type="InParanoid" id="B8MFS1"/>
<dbReference type="HOGENOM" id="CLU_608457_0_0_1"/>
<proteinExistence type="predicted"/>
<sequence>MTMDSMPTTPSSSPSRYSFGQHWSDTTQDTCYSLESDCSEGNPWSLDLDQLAVLKPPHRLFSTPEDARVPYTINSKEWYQEYFELADRRQSGMLKEPKKHDYQCDSVYGAAGVVYGVAKVFIAMCREFRIDLYSPVGSISTYVEKAQLELENGEVIDFIFAIEELYHCLYARLETEIALLHFCSSFVNSGVKRWSKSLSQLPEPEHVYAILTTCKSVLEDKSVCSELDDRMIRYHQGHYVEDMKRRYQEEGKLPLDYTGYRAHIYQTIGNSGSQAFRHWCQIYPVLQYLPIDVLSFLSEKYIPMYPRTDHNYEYHTFNTPGQYDPAQDVAAWAENMKCAHRMCSLARIEGKAVGQLRREQEDFNIFRYAAEEKCICLDICSCSWLCTRSGNTRCPCSSRWIRGIHLYEPYYEAGFREKTTVIGELTYESLVALKRQLPDYLVRRELLAGINITREEMIKQRTVTQQARHGIFGVF</sequence>
<dbReference type="Proteomes" id="UP000001745">
    <property type="component" value="Unassembled WGS sequence"/>
</dbReference>
<reference evidence="2" key="1">
    <citation type="journal article" date="2015" name="Genome Announc.">
        <title>Genome sequence of the AIDS-associated pathogen Penicillium marneffei (ATCC18224) and its near taxonomic relative Talaromyces stipitatus (ATCC10500).</title>
        <authorList>
            <person name="Nierman W.C."/>
            <person name="Fedorova-Abrams N.D."/>
            <person name="Andrianopoulos A."/>
        </authorList>
    </citation>
    <scope>NUCLEOTIDE SEQUENCE [LARGE SCALE GENOMIC DNA]</scope>
    <source>
        <strain evidence="2">ATCC 10500 / CBS 375.48 / QM 6759 / NRRL 1006</strain>
    </source>
</reference>
<dbReference type="eggNOG" id="ENOG502T3R7">
    <property type="taxonomic scope" value="Eukaryota"/>
</dbReference>
<organism evidence="1 2">
    <name type="scientific">Talaromyces stipitatus (strain ATCC 10500 / CBS 375.48 / QM 6759 / NRRL 1006)</name>
    <name type="common">Penicillium stipitatum</name>
    <dbReference type="NCBI Taxonomy" id="441959"/>
    <lineage>
        <taxon>Eukaryota</taxon>
        <taxon>Fungi</taxon>
        <taxon>Dikarya</taxon>
        <taxon>Ascomycota</taxon>
        <taxon>Pezizomycotina</taxon>
        <taxon>Eurotiomycetes</taxon>
        <taxon>Eurotiomycetidae</taxon>
        <taxon>Eurotiales</taxon>
        <taxon>Trichocomaceae</taxon>
        <taxon>Talaromyces</taxon>
        <taxon>Talaromyces sect. Talaromyces</taxon>
    </lineage>
</organism>
<accession>B8MFS1</accession>
<dbReference type="EMBL" id="EQ962656">
    <property type="protein sequence ID" value="EED17061.1"/>
    <property type="molecule type" value="Genomic_DNA"/>
</dbReference>
<evidence type="ECO:0000313" key="1">
    <source>
        <dbReference type="EMBL" id="EED17061.1"/>
    </source>
</evidence>
<name>B8MFS1_TALSN</name>
<dbReference type="PhylomeDB" id="B8MFS1"/>
<protein>
    <submittedName>
        <fullName evidence="1">Uncharacterized protein</fullName>
    </submittedName>
</protein>
<keyword evidence="2" id="KW-1185">Reference proteome</keyword>
<gene>
    <name evidence="1" type="ORF">TSTA_021220</name>
</gene>
<dbReference type="AlphaFoldDB" id="B8MFS1"/>
<dbReference type="GeneID" id="8109379"/>
<dbReference type="OrthoDB" id="4158501at2759"/>
<dbReference type="RefSeq" id="XP_002484295.1">
    <property type="nucleotide sequence ID" value="XM_002484250.1"/>
</dbReference>